<evidence type="ECO:0000313" key="4">
    <source>
        <dbReference type="EMBL" id="KAK3279181.1"/>
    </source>
</evidence>
<feature type="region of interest" description="Disordered" evidence="1">
    <location>
        <begin position="685"/>
        <end position="722"/>
    </location>
</feature>
<dbReference type="InterPro" id="IPR000477">
    <property type="entry name" value="RT_dom"/>
</dbReference>
<protein>
    <recommendedName>
        <fullName evidence="3">Reverse transcriptase domain-containing protein</fullName>
    </recommendedName>
</protein>
<feature type="compositionally biased region" description="Low complexity" evidence="1">
    <location>
        <begin position="819"/>
        <end position="828"/>
    </location>
</feature>
<dbReference type="PANTHER" id="PTHR48462:SF1">
    <property type="entry name" value="PROTEIN, PUTATIVE-RELATED"/>
    <property type="match status" value="1"/>
</dbReference>
<evidence type="ECO:0000256" key="2">
    <source>
        <dbReference type="SAM" id="Phobius"/>
    </source>
</evidence>
<keyword evidence="5" id="KW-1185">Reference proteome</keyword>
<proteinExistence type="predicted"/>
<feature type="region of interest" description="Disordered" evidence="1">
    <location>
        <begin position="1770"/>
        <end position="1796"/>
    </location>
</feature>
<feature type="region of interest" description="Disordered" evidence="1">
    <location>
        <begin position="542"/>
        <end position="569"/>
    </location>
</feature>
<dbReference type="PANTHER" id="PTHR48462">
    <property type="entry name" value="PROTEIN, PUTATIVE-RELATED"/>
    <property type="match status" value="1"/>
</dbReference>
<evidence type="ECO:0000259" key="3">
    <source>
        <dbReference type="PROSITE" id="PS50878"/>
    </source>
</evidence>
<feature type="transmembrane region" description="Helical" evidence="2">
    <location>
        <begin position="21"/>
        <end position="44"/>
    </location>
</feature>
<comment type="caution">
    <text evidence="4">The sequence shown here is derived from an EMBL/GenBank/DDBJ whole genome shotgun (WGS) entry which is preliminary data.</text>
</comment>
<feature type="compositionally biased region" description="Gly residues" evidence="1">
    <location>
        <begin position="809"/>
        <end position="818"/>
    </location>
</feature>
<feature type="region of interest" description="Disordered" evidence="1">
    <location>
        <begin position="291"/>
        <end position="310"/>
    </location>
</feature>
<name>A0AAE0LBD0_9CHLO</name>
<organism evidence="4 5">
    <name type="scientific">Cymbomonas tetramitiformis</name>
    <dbReference type="NCBI Taxonomy" id="36881"/>
    <lineage>
        <taxon>Eukaryota</taxon>
        <taxon>Viridiplantae</taxon>
        <taxon>Chlorophyta</taxon>
        <taxon>Pyramimonadophyceae</taxon>
        <taxon>Pyramimonadales</taxon>
        <taxon>Pyramimonadaceae</taxon>
        <taxon>Cymbomonas</taxon>
    </lineage>
</organism>
<gene>
    <name evidence="4" type="ORF">CYMTET_12928</name>
</gene>
<accession>A0AAE0LBD0</accession>
<feature type="compositionally biased region" description="Gly residues" evidence="1">
    <location>
        <begin position="592"/>
        <end position="611"/>
    </location>
</feature>
<dbReference type="Pfam" id="PF00078">
    <property type="entry name" value="RVT_1"/>
    <property type="match status" value="1"/>
</dbReference>
<reference evidence="4 5" key="1">
    <citation type="journal article" date="2015" name="Genome Biol. Evol.">
        <title>Comparative Genomics of a Bacterivorous Green Alga Reveals Evolutionary Causalities and Consequences of Phago-Mixotrophic Mode of Nutrition.</title>
        <authorList>
            <person name="Burns J.A."/>
            <person name="Paasch A."/>
            <person name="Narechania A."/>
            <person name="Kim E."/>
        </authorList>
    </citation>
    <scope>NUCLEOTIDE SEQUENCE [LARGE SCALE GENOMIC DNA]</scope>
    <source>
        <strain evidence="4 5">PLY_AMNH</strain>
    </source>
</reference>
<keyword evidence="2" id="KW-0812">Transmembrane</keyword>
<sequence>MHLASPTKAYRRGTLSFSLKVRILEVVLSLPLACCIVSIAWYGFMKQYFDIPVSLEDAAFFETTSLTNPNNDISTGKSSVESKPLAEAQNEVIGEVQETQDSPTQGLEVLKLYNMVHLVLDSNSTRKNFGLVLSKLRMGGAGIEVGTGAAKGKFADIILSTWNFEEKPPKYYIVDPAGQDTTPSPTLQKFVADGRLEVKMDYLEDASGQFQNDFFSFIYINPSRLHRNMRRLIRFSAHVARLLAVPELTVMSSCREQGGGSERRLGGGELAQAARGVEAPLLKDQAQGAFVKQEGRDGEDQRGHARGGASPEYATQFTEQGVMNATDWVQLALGKLTSARASDWVQLALGKLTSARPVTGAVALGTLTSARASDWGAVTAQVSLGKLTSARASDCVRLALGKLTSARASDWVQLALGKLTSARASDWVQLALGKLGCVPPDGVHFNGYTTRTGACTCVKAAAADLAVTDSVNNERRVDGGRSAEQSVGPAIAALPVGTLVEVYWPGERSWYGGRLGGGASVEGATVIEYLDGNPEREEVFLEDRPRDPGDHDGFLSRRGGGRRVGVKTAGGWSREAEKGLLMGWRQLPRGDAGAGAGGETEGVSGEDGAGVDGLADGMAVSSGEGVEGPHLSLRLELSGRSAGVSVDLGSGAVAVGQSGGEEAVGVAGEGVHGVRLGTRTVGAERGADVAGEGGAVEPLRPLGGASGGTSGSAQLEGSGGRKGAGQRVGNVVCSVPGCSVGALGSRRALTEHFRRSHPDASGLLLSAARLTRCPEQSCGHILSETGLRQHQGRGGGCLASYAQRCAPAQGGGGSGGRGNPRAAGRAQGQHGGESLVGDPDGLGEAGWTWLRGLSVDECAVSDFPSLMVPKKLWGLFTECVMVALRRMRVDTEDVEAYKLFFLLPRLVLQPVQQGVKQGVAQVIKERCARFLRGEWEGLHAEVPGDRRAVAEADEERVLRDAVRLVKAGQLGKAAKRLELAKLAPATEETLLKLERLHPAGTGRRQDVGEDRRRELRGQALELDEKTFDDVMRNLPRASGPGSSQWRWEHMWAVHVSGGRDALLEVCNHLAAGRAPAGVREWLAGARLVALLKDDLGVNVRPIACGEVLRKLVAKVICRQRAKALRARFCGRRQDDDHGGLRAAQIGVAVKGGADLGVHTVQAALDRHPEWVCVKADARNAFNAVHREAMFEAIERDFPELWAWTDLCYGVDANLGFRLGGVDGSVMRFVKSKEGTQQGDPLGPLYLAAPLQVVLERVQEGHPSVVIFAYLDDAFFLGPPVEAALAYETYMEEAVAIGLDIQPVKSAAFSPEGDASCFEAGMPGARGELDFIDVLGVPVGKAEAVSVEMLKKVEELCGILPLLNKLGHAQAQGLLLRFCAHPRLGFWLRGVPPEMMREAAEEHDRRMQGALRDLLPGGGLAWHSCEFATLPHGMGLTKAARVSSAAWLGGFAQVWEDMRELFPTVTAGTEDLGAESDLPYVNSLQAAMQKVSEAMEVIGEARGANEHLPPQVPKADDVKKLSDYSRSQKRAQRVYAAVLHSADWLWLAGHVGASRLPWLFSVTFNSIGPAFLRGVPCCPALELSSAEYRVALRHILHAEQPLLGQVEECPDCGGERDPTGTHLLACRGGVGAGGGNWYSFIHHKLQRVLFEVAKSAYPLASALHDDFAGYLTYSRNHCPDVTVLDAEGPGQHVLFDVATARPMSDAHLGAAMMAPGAAAKKVEESKVATYGDVRPHHFIPFGVEVYGGLGPAAYGFLRKTQRRFRERRYMEANAEGGEQVDGNGDEDEDEDEEAARGGAVGWKEKWVRLLSFALARGVAGLIIRRAVGRCPAGSGWRWAGGGRVGGGMGPDLDRGEADRREGAERLALMDRAWEDAFEETDYATQDGSGGGMQESEGTQRERSGQAPGEAGEAGAMASRLLESMEDVRREVEHLGTVEGQGGGTAEARSGGARAGIGGLSQAASSVEDILNEWDDLLSPGPGSGVWTQEQSGATPEQAMALAEGGVATLMGASRRVAGLLGGVDGMGGTDEDDGGDVGRRKSVADAQVWMRAAQFIILSPLGQRLGILAVAWIGGQGWTGFRHKAAVRWWCRCRGAWVAQRGLGGPILHYSYRGLKKDLEDWFPKLKDGGILAGKDYCASNNEKQSPQQGDSLKERPWCGTYHGGSKDGKEKAGFGKYTVRAVDVFGEEIGRPIHFTLEGRDAKEPNTSDGLANPSWWLVK</sequence>
<evidence type="ECO:0000256" key="1">
    <source>
        <dbReference type="SAM" id="MobiDB-lite"/>
    </source>
</evidence>
<dbReference type="Proteomes" id="UP001190700">
    <property type="component" value="Unassembled WGS sequence"/>
</dbReference>
<feature type="region of interest" description="Disordered" evidence="1">
    <location>
        <begin position="809"/>
        <end position="837"/>
    </location>
</feature>
<keyword evidence="2" id="KW-0472">Membrane</keyword>
<feature type="compositionally biased region" description="Basic and acidic residues" evidence="1">
    <location>
        <begin position="542"/>
        <end position="555"/>
    </location>
</feature>
<feature type="region of interest" description="Disordered" evidence="1">
    <location>
        <begin position="588"/>
        <end position="627"/>
    </location>
</feature>
<feature type="domain" description="Reverse transcriptase" evidence="3">
    <location>
        <begin position="1071"/>
        <end position="1338"/>
    </location>
</feature>
<keyword evidence="2" id="KW-1133">Transmembrane helix</keyword>
<feature type="compositionally biased region" description="Basic and acidic residues" evidence="1">
    <location>
        <begin position="293"/>
        <end position="303"/>
    </location>
</feature>
<feature type="compositionally biased region" description="Low complexity" evidence="1">
    <location>
        <begin position="1903"/>
        <end position="1914"/>
    </location>
</feature>
<dbReference type="EMBL" id="LGRX02005095">
    <property type="protein sequence ID" value="KAK3279181.1"/>
    <property type="molecule type" value="Genomic_DNA"/>
</dbReference>
<evidence type="ECO:0000313" key="5">
    <source>
        <dbReference type="Proteomes" id="UP001190700"/>
    </source>
</evidence>
<feature type="region of interest" description="Disordered" evidence="1">
    <location>
        <begin position="2200"/>
        <end position="2220"/>
    </location>
</feature>
<feature type="compositionally biased region" description="Acidic residues" evidence="1">
    <location>
        <begin position="1782"/>
        <end position="1792"/>
    </location>
</feature>
<dbReference type="PROSITE" id="PS50878">
    <property type="entry name" value="RT_POL"/>
    <property type="match status" value="1"/>
</dbReference>
<feature type="region of interest" description="Disordered" evidence="1">
    <location>
        <begin position="1880"/>
        <end position="1914"/>
    </location>
</feature>